<comment type="caution">
    <text evidence="8">The sequence shown here is derived from an EMBL/GenBank/DDBJ whole genome shotgun (WGS) entry which is preliminary data.</text>
</comment>
<keyword evidence="3" id="KW-0547">Nucleotide-binding</keyword>
<dbReference type="InterPro" id="IPR020061">
    <property type="entry name" value="Glu_tRNA_lig_a-bdl"/>
</dbReference>
<dbReference type="InterPro" id="IPR020751">
    <property type="entry name" value="aa-tRNA-synth_I_codon-bd_sub2"/>
</dbReference>
<evidence type="ECO:0000259" key="7">
    <source>
        <dbReference type="Pfam" id="PF19269"/>
    </source>
</evidence>
<name>A0AAE1PEQ0_9EUCA</name>
<dbReference type="GO" id="GO:0006424">
    <property type="term" value="P:glutamyl-tRNA aminoacylation"/>
    <property type="evidence" value="ECO:0007669"/>
    <property type="project" value="TreeGrafter"/>
</dbReference>
<reference evidence="8" key="1">
    <citation type="submission" date="2023-11" db="EMBL/GenBank/DDBJ databases">
        <title>Genome assemblies of two species of porcelain crab, Petrolisthes cinctipes and Petrolisthes manimaculis (Anomura: Porcellanidae).</title>
        <authorList>
            <person name="Angst P."/>
        </authorList>
    </citation>
    <scope>NUCLEOTIDE SEQUENCE</scope>
    <source>
        <strain evidence="8">PB745_02</strain>
        <tissue evidence="8">Gill</tissue>
    </source>
</reference>
<dbReference type="GO" id="GO:0000049">
    <property type="term" value="F:tRNA binding"/>
    <property type="evidence" value="ECO:0007669"/>
    <property type="project" value="InterPro"/>
</dbReference>
<dbReference type="InterPro" id="IPR049940">
    <property type="entry name" value="GluQ/Sye"/>
</dbReference>
<dbReference type="PANTHER" id="PTHR43311">
    <property type="entry name" value="GLUTAMATE--TRNA LIGASE"/>
    <property type="match status" value="1"/>
</dbReference>
<keyword evidence="5" id="KW-0648">Protein biosynthesis</keyword>
<dbReference type="GO" id="GO:0005524">
    <property type="term" value="F:ATP binding"/>
    <property type="evidence" value="ECO:0007669"/>
    <property type="project" value="UniProtKB-KW"/>
</dbReference>
<keyword evidence="4" id="KW-0067">ATP-binding</keyword>
<evidence type="ECO:0000256" key="1">
    <source>
        <dbReference type="ARBA" id="ARBA00007894"/>
    </source>
</evidence>
<accession>A0AAE1PEQ0</accession>
<dbReference type="GO" id="GO:0004818">
    <property type="term" value="F:glutamate-tRNA ligase activity"/>
    <property type="evidence" value="ECO:0007669"/>
    <property type="project" value="TreeGrafter"/>
</dbReference>
<feature type="domain" description="Aminoacyl-tRNA synthetase class I anticodon-binding" evidence="7">
    <location>
        <begin position="41"/>
        <end position="164"/>
    </location>
</feature>
<keyword evidence="2" id="KW-0436">Ligase</keyword>
<keyword evidence="6" id="KW-0030">Aminoacyl-tRNA synthetase</keyword>
<dbReference type="InterPro" id="IPR008925">
    <property type="entry name" value="aa_tRNA-synth_I_cd-bd_sf"/>
</dbReference>
<evidence type="ECO:0000256" key="2">
    <source>
        <dbReference type="ARBA" id="ARBA00022598"/>
    </source>
</evidence>
<dbReference type="EMBL" id="JAWZYT010002228">
    <property type="protein sequence ID" value="KAK4305812.1"/>
    <property type="molecule type" value="Genomic_DNA"/>
</dbReference>
<protein>
    <recommendedName>
        <fullName evidence="7">Aminoacyl-tRNA synthetase class I anticodon-binding domain-containing protein</fullName>
    </recommendedName>
</protein>
<organism evidence="8 9">
    <name type="scientific">Petrolisthes manimaculis</name>
    <dbReference type="NCBI Taxonomy" id="1843537"/>
    <lineage>
        <taxon>Eukaryota</taxon>
        <taxon>Metazoa</taxon>
        <taxon>Ecdysozoa</taxon>
        <taxon>Arthropoda</taxon>
        <taxon>Crustacea</taxon>
        <taxon>Multicrustacea</taxon>
        <taxon>Malacostraca</taxon>
        <taxon>Eumalacostraca</taxon>
        <taxon>Eucarida</taxon>
        <taxon>Decapoda</taxon>
        <taxon>Pleocyemata</taxon>
        <taxon>Anomura</taxon>
        <taxon>Galatheoidea</taxon>
        <taxon>Porcellanidae</taxon>
        <taxon>Petrolisthes</taxon>
    </lineage>
</organism>
<evidence type="ECO:0000313" key="9">
    <source>
        <dbReference type="Proteomes" id="UP001292094"/>
    </source>
</evidence>
<dbReference type="InterPro" id="IPR045462">
    <property type="entry name" value="aa-tRNA-synth_I_cd-bd"/>
</dbReference>
<evidence type="ECO:0000256" key="6">
    <source>
        <dbReference type="ARBA" id="ARBA00023146"/>
    </source>
</evidence>
<evidence type="ECO:0000256" key="4">
    <source>
        <dbReference type="ARBA" id="ARBA00022840"/>
    </source>
</evidence>
<dbReference type="Pfam" id="PF19269">
    <property type="entry name" value="Anticodon_2"/>
    <property type="match status" value="1"/>
</dbReference>
<keyword evidence="9" id="KW-1185">Reference proteome</keyword>
<proteinExistence type="inferred from homology"/>
<dbReference type="PANTHER" id="PTHR43311:SF2">
    <property type="entry name" value="GLUTAMATE--TRNA LIGASE, MITOCHONDRIAL-RELATED"/>
    <property type="match status" value="1"/>
</dbReference>
<evidence type="ECO:0000256" key="5">
    <source>
        <dbReference type="ARBA" id="ARBA00022917"/>
    </source>
</evidence>
<dbReference type="Proteomes" id="UP001292094">
    <property type="component" value="Unassembled WGS sequence"/>
</dbReference>
<sequence length="173" mass="20028">MEELIEAFSIDRIGKSGARFDWDKAQWFNQQYIKESSGTDLAKAVMKFAPDNYKDVDTDFLAAACDLMKERMTFLTDIWGKGYFFFESPKEYDRKVVRTKWKPERVPLFHQLKDQLAALDEFSTSNIEATVKAFMAEHGLGFGDVFQVFRVMLAGTKSGPPIFERQHCWAKLK</sequence>
<dbReference type="GO" id="GO:0005829">
    <property type="term" value="C:cytosol"/>
    <property type="evidence" value="ECO:0007669"/>
    <property type="project" value="TreeGrafter"/>
</dbReference>
<evidence type="ECO:0000256" key="3">
    <source>
        <dbReference type="ARBA" id="ARBA00022741"/>
    </source>
</evidence>
<dbReference type="AlphaFoldDB" id="A0AAE1PEQ0"/>
<dbReference type="Gene3D" id="1.10.10.350">
    <property type="match status" value="1"/>
</dbReference>
<evidence type="ECO:0000313" key="8">
    <source>
        <dbReference type="EMBL" id="KAK4305812.1"/>
    </source>
</evidence>
<dbReference type="SUPFAM" id="SSF48163">
    <property type="entry name" value="An anticodon-binding domain of class I aminoacyl-tRNA synthetases"/>
    <property type="match status" value="1"/>
</dbReference>
<dbReference type="Gene3D" id="1.10.1160.10">
    <property type="entry name" value="Glutamyl-trna Synthetase, Domain 2"/>
    <property type="match status" value="1"/>
</dbReference>
<gene>
    <name evidence="8" type="ORF">Pmani_022333</name>
</gene>
<comment type="similarity">
    <text evidence="1">Belongs to the class-I aminoacyl-tRNA synthetase family. Glutamate--tRNA ligase type 1 subfamily.</text>
</comment>